<dbReference type="EMBL" id="JACOOH010000009">
    <property type="protein sequence ID" value="MBC5623204.1"/>
    <property type="molecule type" value="Genomic_DNA"/>
</dbReference>
<feature type="chain" id="PRO_5047327020" evidence="1">
    <location>
        <begin position="24"/>
        <end position="74"/>
    </location>
</feature>
<comment type="caution">
    <text evidence="2">The sequence shown here is derived from an EMBL/GenBank/DDBJ whole genome shotgun (WGS) entry which is preliminary data.</text>
</comment>
<evidence type="ECO:0000256" key="1">
    <source>
        <dbReference type="SAM" id="SignalP"/>
    </source>
</evidence>
<proteinExistence type="predicted"/>
<accession>A0ABR7D5M8</accession>
<feature type="signal peptide" evidence="1">
    <location>
        <begin position="1"/>
        <end position="23"/>
    </location>
</feature>
<evidence type="ECO:0000313" key="2">
    <source>
        <dbReference type="EMBL" id="MBC5623204.1"/>
    </source>
</evidence>
<sequence length="74" mass="7940">MKKYIVLVCIGMLALFVGGISLAKTQTNGIECAYAKQQNLNATSKVVKVQKVGKDVIYGPVSLPEVVVSTKRKA</sequence>
<reference evidence="2 3" key="1">
    <citation type="submission" date="2020-08" db="EMBL/GenBank/DDBJ databases">
        <title>Genome public.</title>
        <authorList>
            <person name="Liu C."/>
            <person name="Sun Q."/>
        </authorList>
    </citation>
    <scope>NUCLEOTIDE SEQUENCE [LARGE SCALE GENOMIC DNA]</scope>
    <source>
        <strain evidence="2 3">NSJ-56</strain>
    </source>
</reference>
<keyword evidence="1" id="KW-0732">Signal</keyword>
<evidence type="ECO:0000313" key="3">
    <source>
        <dbReference type="Proteomes" id="UP000646484"/>
    </source>
</evidence>
<keyword evidence="3" id="KW-1185">Reference proteome</keyword>
<dbReference type="Proteomes" id="UP000646484">
    <property type="component" value="Unassembled WGS sequence"/>
</dbReference>
<dbReference type="RefSeq" id="WP_099294257.1">
    <property type="nucleotide sequence ID" value="NZ_JACOOH010000009.1"/>
</dbReference>
<name>A0ABR7D5M8_9BACT</name>
<gene>
    <name evidence="2" type="ORF">H8S64_19085</name>
</gene>
<organism evidence="2 3">
    <name type="scientific">Butyricimonas hominis</name>
    <dbReference type="NCBI Taxonomy" id="2763032"/>
    <lineage>
        <taxon>Bacteria</taxon>
        <taxon>Pseudomonadati</taxon>
        <taxon>Bacteroidota</taxon>
        <taxon>Bacteroidia</taxon>
        <taxon>Bacteroidales</taxon>
        <taxon>Odoribacteraceae</taxon>
        <taxon>Butyricimonas</taxon>
    </lineage>
</organism>
<protein>
    <submittedName>
        <fullName evidence="2">Uncharacterized protein</fullName>
    </submittedName>
</protein>